<feature type="transmembrane region" description="Helical" evidence="1">
    <location>
        <begin position="71"/>
        <end position="93"/>
    </location>
</feature>
<dbReference type="InterPro" id="IPR000326">
    <property type="entry name" value="PAP2/HPO"/>
</dbReference>
<evidence type="ECO:0000256" key="1">
    <source>
        <dbReference type="SAM" id="Phobius"/>
    </source>
</evidence>
<dbReference type="EMBL" id="VEPZ02000947">
    <property type="protein sequence ID" value="KAE8708300.1"/>
    <property type="molecule type" value="Genomic_DNA"/>
</dbReference>
<protein>
    <submittedName>
        <fullName evidence="3">Phosphatidic acid phosphatase (PAP2) family protein</fullName>
    </submittedName>
</protein>
<dbReference type="InterPro" id="IPR036938">
    <property type="entry name" value="PAP2/HPO_sf"/>
</dbReference>
<evidence type="ECO:0000259" key="2">
    <source>
        <dbReference type="SMART" id="SM00014"/>
    </source>
</evidence>
<gene>
    <name evidence="3" type="ORF">F3Y22_tig00110347pilonHSYRG00017</name>
</gene>
<name>A0A6A3AUC0_HIBSY</name>
<dbReference type="Proteomes" id="UP000436088">
    <property type="component" value="Unassembled WGS sequence"/>
</dbReference>
<keyword evidence="1" id="KW-0812">Transmembrane</keyword>
<evidence type="ECO:0000313" key="3">
    <source>
        <dbReference type="EMBL" id="KAE8708300.1"/>
    </source>
</evidence>
<dbReference type="PANTHER" id="PTHR14969:SF13">
    <property type="entry name" value="AT30094P"/>
    <property type="match status" value="1"/>
</dbReference>
<dbReference type="Pfam" id="PF01569">
    <property type="entry name" value="PAP2"/>
    <property type="match status" value="1"/>
</dbReference>
<dbReference type="PANTHER" id="PTHR14969">
    <property type="entry name" value="SPHINGOSINE-1-PHOSPHATE PHOSPHOHYDROLASE"/>
    <property type="match status" value="1"/>
</dbReference>
<reference evidence="3" key="1">
    <citation type="submission" date="2019-09" db="EMBL/GenBank/DDBJ databases">
        <title>Draft genome information of white flower Hibiscus syriacus.</title>
        <authorList>
            <person name="Kim Y.-M."/>
        </authorList>
    </citation>
    <scope>NUCLEOTIDE SEQUENCE [LARGE SCALE GENOMIC DNA]</scope>
    <source>
        <strain evidence="3">YM2019G1</strain>
    </source>
</reference>
<feature type="transmembrane region" description="Helical" evidence="1">
    <location>
        <begin position="155"/>
        <end position="173"/>
    </location>
</feature>
<comment type="caution">
    <text evidence="3">The sequence shown here is derived from an EMBL/GenBank/DDBJ whole genome shotgun (WGS) entry which is preliminary data.</text>
</comment>
<sequence length="259" mass="28665">MGSTKTTTPSSPHLLQPLITIDASISLFLYTLFKPILPTFLLLFLEYSADFRFSFPVSLSLFLASPSFSSLTIPLLLGHLLDLALIGLIKLTFRRARPHYNPNMSPAVHADNFSFPSGHTSRALFLSTLFHLIVQHNEDLVSDFIQRWIKFEPGFVLLGVWVWAIMTATSRVLLGRHFFFDVLAGAVVGALEGIVAYRFLSVEDSSPSKIEDCTIVVVDPPCTIEIVVEVTTKVVEVNIGLECILAGDTNVENAELGIW</sequence>
<evidence type="ECO:0000313" key="4">
    <source>
        <dbReference type="Proteomes" id="UP000436088"/>
    </source>
</evidence>
<proteinExistence type="predicted"/>
<accession>A0A6A3AUC0</accession>
<keyword evidence="1" id="KW-0472">Membrane</keyword>
<feature type="domain" description="Phosphatidic acid phosphatase type 2/haloperoxidase" evidence="2">
    <location>
        <begin position="72"/>
        <end position="197"/>
    </location>
</feature>
<dbReference type="SMART" id="SM00014">
    <property type="entry name" value="acidPPc"/>
    <property type="match status" value="1"/>
</dbReference>
<dbReference type="Gene3D" id="1.20.144.10">
    <property type="entry name" value="Phosphatidic acid phosphatase type 2/haloperoxidase"/>
    <property type="match status" value="1"/>
</dbReference>
<keyword evidence="4" id="KW-1185">Reference proteome</keyword>
<dbReference type="AlphaFoldDB" id="A0A6A3AUC0"/>
<dbReference type="SUPFAM" id="SSF48317">
    <property type="entry name" value="Acid phosphatase/Vanadium-dependent haloperoxidase"/>
    <property type="match status" value="1"/>
</dbReference>
<dbReference type="GO" id="GO:0042392">
    <property type="term" value="F:sphingosine-1-phosphate phosphatase activity"/>
    <property type="evidence" value="ECO:0007669"/>
    <property type="project" value="TreeGrafter"/>
</dbReference>
<feature type="transmembrane region" description="Helical" evidence="1">
    <location>
        <begin position="179"/>
        <end position="200"/>
    </location>
</feature>
<keyword evidence="1" id="KW-1133">Transmembrane helix</keyword>
<organism evidence="3 4">
    <name type="scientific">Hibiscus syriacus</name>
    <name type="common">Rose of Sharon</name>
    <dbReference type="NCBI Taxonomy" id="106335"/>
    <lineage>
        <taxon>Eukaryota</taxon>
        <taxon>Viridiplantae</taxon>
        <taxon>Streptophyta</taxon>
        <taxon>Embryophyta</taxon>
        <taxon>Tracheophyta</taxon>
        <taxon>Spermatophyta</taxon>
        <taxon>Magnoliopsida</taxon>
        <taxon>eudicotyledons</taxon>
        <taxon>Gunneridae</taxon>
        <taxon>Pentapetalae</taxon>
        <taxon>rosids</taxon>
        <taxon>malvids</taxon>
        <taxon>Malvales</taxon>
        <taxon>Malvaceae</taxon>
        <taxon>Malvoideae</taxon>
        <taxon>Hibiscus</taxon>
    </lineage>
</organism>